<dbReference type="Gene3D" id="3.40.50.1240">
    <property type="entry name" value="Phosphoglycerate mutase-like"/>
    <property type="match status" value="1"/>
</dbReference>
<dbReference type="GO" id="GO:0016787">
    <property type="term" value="F:hydrolase activity"/>
    <property type="evidence" value="ECO:0007669"/>
    <property type="project" value="UniProtKB-KW"/>
</dbReference>
<dbReference type="InterPro" id="IPR013078">
    <property type="entry name" value="His_Pase_superF_clade-1"/>
</dbReference>
<evidence type="ECO:0000313" key="1">
    <source>
        <dbReference type="EMBL" id="WNC70753.1"/>
    </source>
</evidence>
<dbReference type="PANTHER" id="PTHR48100">
    <property type="entry name" value="BROAD-SPECIFICITY PHOSPHATASE YOR283W-RELATED"/>
    <property type="match status" value="1"/>
</dbReference>
<dbReference type="SMART" id="SM00855">
    <property type="entry name" value="PGAM"/>
    <property type="match status" value="1"/>
</dbReference>
<dbReference type="RefSeq" id="WP_348389891.1">
    <property type="nucleotide sequence ID" value="NZ_CP134145.1"/>
</dbReference>
<dbReference type="SUPFAM" id="SSF53254">
    <property type="entry name" value="Phosphoglycerate mutase-like"/>
    <property type="match status" value="1"/>
</dbReference>
<keyword evidence="1" id="KW-0378">Hydrolase</keyword>
<reference evidence="2" key="1">
    <citation type="submission" date="2023-09" db="EMBL/GenBank/DDBJ databases">
        <authorList>
            <person name="Li S."/>
            <person name="Li X."/>
            <person name="Zhang C."/>
            <person name="Zhao Z."/>
        </authorList>
    </citation>
    <scope>NUCLEOTIDE SEQUENCE [LARGE SCALE GENOMIC DNA]</scope>
    <source>
        <strain evidence="2">SQ149</strain>
    </source>
</reference>
<dbReference type="PANTHER" id="PTHR48100:SF1">
    <property type="entry name" value="HISTIDINE PHOSPHATASE FAMILY PROTEIN-RELATED"/>
    <property type="match status" value="1"/>
</dbReference>
<dbReference type="EC" id="3.1.3.-" evidence="1"/>
<dbReference type="CDD" id="cd07067">
    <property type="entry name" value="HP_PGM_like"/>
    <property type="match status" value="1"/>
</dbReference>
<dbReference type="InterPro" id="IPR029033">
    <property type="entry name" value="His_PPase_superfam"/>
</dbReference>
<gene>
    <name evidence="1" type="ORF">RGQ13_11485</name>
</gene>
<name>A0ABY9TQZ8_9GAMM</name>
<dbReference type="Pfam" id="PF00300">
    <property type="entry name" value="His_Phos_1"/>
    <property type="match status" value="1"/>
</dbReference>
<dbReference type="Proteomes" id="UP001258994">
    <property type="component" value="Chromosome"/>
</dbReference>
<evidence type="ECO:0000313" key="2">
    <source>
        <dbReference type="Proteomes" id="UP001258994"/>
    </source>
</evidence>
<dbReference type="EMBL" id="CP134145">
    <property type="protein sequence ID" value="WNC70753.1"/>
    <property type="molecule type" value="Genomic_DNA"/>
</dbReference>
<proteinExistence type="predicted"/>
<protein>
    <submittedName>
        <fullName evidence="1">Histidine phosphatase family protein</fullName>
        <ecNumber evidence="1">3.1.3.-</ecNumber>
    </submittedName>
</protein>
<keyword evidence="2" id="KW-1185">Reference proteome</keyword>
<dbReference type="InterPro" id="IPR050275">
    <property type="entry name" value="PGM_Phosphatase"/>
</dbReference>
<sequence>MTNLYFLRHGKVDGPAALYGHTDIKVISEHDDLLLTELLKVQHNFTHIVSSPLQRCKSLATKFAKASGLPLVIQPQLKEIDFGKLDGMPFETAKQHWSILEKFWLNPAQNPLPNAENLTDFHHRILSIFDQLIIGYKNESILVICHGGVIRMLLSVVLELDWKNPKLFSNLRIENGSISKIVHHENSNFSEVFGIGLPISTCARSANND</sequence>
<accession>A0ABY9TQZ8</accession>
<organism evidence="1 2">
    <name type="scientific">Thalassotalea psychrophila</name>
    <dbReference type="NCBI Taxonomy" id="3065647"/>
    <lineage>
        <taxon>Bacteria</taxon>
        <taxon>Pseudomonadati</taxon>
        <taxon>Pseudomonadota</taxon>
        <taxon>Gammaproteobacteria</taxon>
        <taxon>Alteromonadales</taxon>
        <taxon>Colwelliaceae</taxon>
        <taxon>Thalassotalea</taxon>
    </lineage>
</organism>